<dbReference type="RefSeq" id="XP_025527005.1">
    <property type="nucleotide sequence ID" value="XM_025665900.1"/>
</dbReference>
<protein>
    <submittedName>
        <fullName evidence="1">Uncharacterized protein</fullName>
    </submittedName>
</protein>
<evidence type="ECO:0000313" key="1">
    <source>
        <dbReference type="EMBL" id="RAH81111.1"/>
    </source>
</evidence>
<organism evidence="1 2">
    <name type="scientific">Aspergillus japonicus CBS 114.51</name>
    <dbReference type="NCBI Taxonomy" id="1448312"/>
    <lineage>
        <taxon>Eukaryota</taxon>
        <taxon>Fungi</taxon>
        <taxon>Dikarya</taxon>
        <taxon>Ascomycota</taxon>
        <taxon>Pezizomycotina</taxon>
        <taxon>Eurotiomycetes</taxon>
        <taxon>Eurotiomycetidae</taxon>
        <taxon>Eurotiales</taxon>
        <taxon>Aspergillaceae</taxon>
        <taxon>Aspergillus</taxon>
        <taxon>Aspergillus subgen. Circumdati</taxon>
    </lineage>
</organism>
<dbReference type="GeneID" id="37169592"/>
<proteinExistence type="predicted"/>
<dbReference type="Proteomes" id="UP000249497">
    <property type="component" value="Unassembled WGS sequence"/>
</dbReference>
<sequence length="114" mass="12427">MCVLYSTCGSGGLWSMAGKCVPRVACDRAQIPRRTQAGTQGLRSRVLMVVSCCCCCYCCCSEIVQMLVLLSLTHARPCAAFFFFSSLRPAILDLFDPPVQPARNTVLSGWPLTL</sequence>
<dbReference type="AlphaFoldDB" id="A0A8T8WZA9"/>
<evidence type="ECO:0000313" key="2">
    <source>
        <dbReference type="Proteomes" id="UP000249497"/>
    </source>
</evidence>
<reference evidence="1 2" key="1">
    <citation type="submission" date="2018-02" db="EMBL/GenBank/DDBJ databases">
        <title>The genomes of Aspergillus section Nigri reveals drivers in fungal speciation.</title>
        <authorList>
            <consortium name="DOE Joint Genome Institute"/>
            <person name="Vesth T.C."/>
            <person name="Nybo J."/>
            <person name="Theobald S."/>
            <person name="Brandl J."/>
            <person name="Frisvad J.C."/>
            <person name="Nielsen K.F."/>
            <person name="Lyhne E.K."/>
            <person name="Kogle M.E."/>
            <person name="Kuo A."/>
            <person name="Riley R."/>
            <person name="Clum A."/>
            <person name="Nolan M."/>
            <person name="Lipzen A."/>
            <person name="Salamov A."/>
            <person name="Henrissat B."/>
            <person name="Wiebenga A."/>
            <person name="De vries R.P."/>
            <person name="Grigoriev I.V."/>
            <person name="Mortensen U.H."/>
            <person name="Andersen M.R."/>
            <person name="Baker S.E."/>
        </authorList>
    </citation>
    <scope>NUCLEOTIDE SEQUENCE [LARGE SCALE GENOMIC DNA]</scope>
    <source>
        <strain evidence="1 2">CBS 114.51</strain>
    </source>
</reference>
<gene>
    <name evidence="1" type="ORF">BO86DRAFT_107580</name>
</gene>
<name>A0A8T8WZA9_ASPJA</name>
<accession>A0A8T8WZA9</accession>
<dbReference type="EMBL" id="KZ824798">
    <property type="protein sequence ID" value="RAH81111.1"/>
    <property type="molecule type" value="Genomic_DNA"/>
</dbReference>
<keyword evidence="2" id="KW-1185">Reference proteome</keyword>